<evidence type="ECO:0000313" key="3">
    <source>
        <dbReference type="Proteomes" id="UP000027135"/>
    </source>
</evidence>
<evidence type="ECO:0000256" key="1">
    <source>
        <dbReference type="SAM" id="MobiDB-lite"/>
    </source>
</evidence>
<reference evidence="2 3" key="1">
    <citation type="journal article" date="2014" name="Nat. Commun.">
        <title>Molecular traces of alternative social organization in a termite genome.</title>
        <authorList>
            <person name="Terrapon N."/>
            <person name="Li C."/>
            <person name="Robertson H.M."/>
            <person name="Ji L."/>
            <person name="Meng X."/>
            <person name="Booth W."/>
            <person name="Chen Z."/>
            <person name="Childers C.P."/>
            <person name="Glastad K.M."/>
            <person name="Gokhale K."/>
            <person name="Gowin J."/>
            <person name="Gronenberg W."/>
            <person name="Hermansen R.A."/>
            <person name="Hu H."/>
            <person name="Hunt B.G."/>
            <person name="Huylmans A.K."/>
            <person name="Khalil S.M."/>
            <person name="Mitchell R.D."/>
            <person name="Munoz-Torres M.C."/>
            <person name="Mustard J.A."/>
            <person name="Pan H."/>
            <person name="Reese J.T."/>
            <person name="Scharf M.E."/>
            <person name="Sun F."/>
            <person name="Vogel H."/>
            <person name="Xiao J."/>
            <person name="Yang W."/>
            <person name="Yang Z."/>
            <person name="Yang Z."/>
            <person name="Zhou J."/>
            <person name="Zhu J."/>
            <person name="Brent C.S."/>
            <person name="Elsik C.G."/>
            <person name="Goodisman M.A."/>
            <person name="Liberles D.A."/>
            <person name="Roe R.M."/>
            <person name="Vargo E.L."/>
            <person name="Vilcinskas A."/>
            <person name="Wang J."/>
            <person name="Bornberg-Bauer E."/>
            <person name="Korb J."/>
            <person name="Zhang G."/>
            <person name="Liebig J."/>
        </authorList>
    </citation>
    <scope>NUCLEOTIDE SEQUENCE [LARGE SCALE GENOMIC DNA]</scope>
    <source>
        <tissue evidence="2">Whole organism</tissue>
    </source>
</reference>
<keyword evidence="3" id="KW-1185">Reference proteome</keyword>
<name>A0A067QZ05_ZOONE</name>
<accession>A0A067QZ05</accession>
<gene>
    <name evidence="2" type="ORF">L798_11511</name>
</gene>
<dbReference type="InParanoid" id="A0A067QZ05"/>
<protein>
    <submittedName>
        <fullName evidence="2">Uncharacterized protein</fullName>
    </submittedName>
</protein>
<dbReference type="AlphaFoldDB" id="A0A067QZ05"/>
<feature type="region of interest" description="Disordered" evidence="1">
    <location>
        <begin position="47"/>
        <end position="73"/>
    </location>
</feature>
<proteinExistence type="predicted"/>
<dbReference type="EMBL" id="KK852865">
    <property type="protein sequence ID" value="KDR14756.1"/>
    <property type="molecule type" value="Genomic_DNA"/>
</dbReference>
<feature type="compositionally biased region" description="Polar residues" evidence="1">
    <location>
        <begin position="57"/>
        <end position="70"/>
    </location>
</feature>
<organism evidence="2 3">
    <name type="scientific">Zootermopsis nevadensis</name>
    <name type="common">Dampwood termite</name>
    <dbReference type="NCBI Taxonomy" id="136037"/>
    <lineage>
        <taxon>Eukaryota</taxon>
        <taxon>Metazoa</taxon>
        <taxon>Ecdysozoa</taxon>
        <taxon>Arthropoda</taxon>
        <taxon>Hexapoda</taxon>
        <taxon>Insecta</taxon>
        <taxon>Pterygota</taxon>
        <taxon>Neoptera</taxon>
        <taxon>Polyneoptera</taxon>
        <taxon>Dictyoptera</taxon>
        <taxon>Blattodea</taxon>
        <taxon>Blattoidea</taxon>
        <taxon>Termitoidae</taxon>
        <taxon>Termopsidae</taxon>
        <taxon>Zootermopsis</taxon>
    </lineage>
</organism>
<dbReference type="Proteomes" id="UP000027135">
    <property type="component" value="Unassembled WGS sequence"/>
</dbReference>
<sequence>MSVAFFRIDRCHPEALPRDLRWSSEGLRNHTKKSIESSVVLKPHGLRQPRAKGLQEISRSLSSHPDSNQGPRVGRCEDLCSRISGDWALSWSVLWKAESKHSFRQIMLTVYG</sequence>
<evidence type="ECO:0000313" key="2">
    <source>
        <dbReference type="EMBL" id="KDR14756.1"/>
    </source>
</evidence>